<feature type="domain" description="HTH cro/C1-type" evidence="5">
    <location>
        <begin position="11"/>
        <end position="65"/>
    </location>
</feature>
<keyword evidence="4" id="KW-0472">Membrane</keyword>
<dbReference type="GO" id="GO:0003677">
    <property type="term" value="F:DNA binding"/>
    <property type="evidence" value="ECO:0007669"/>
    <property type="project" value="InterPro"/>
</dbReference>
<dbReference type="Pfam" id="PF01381">
    <property type="entry name" value="HTH_3"/>
    <property type="match status" value="1"/>
</dbReference>
<dbReference type="InterPro" id="IPR010652">
    <property type="entry name" value="DUF1232"/>
</dbReference>
<sequence length="223" mass="25042">MDEGNQIGKLLRSLLQERSISMRRLSRLTGIDTATISRIANGKQQAKPKHLKLFAKCLDVPLNTLYRAAGYKIDTVKVEQQSDLHASVDMIQEFIGASKGHDLQYTIDRVKQELVVYEQYALTEEGEQMIKKKFHPKVRQVGGAGPFIEQLKQIHAQYSGGDLSSSERAVLGSALLYFILSTDIIPDYIFPIGYLDDAIAVKLVLNRVSNMNKSRDETESVQN</sequence>
<dbReference type="SUPFAM" id="SSF47413">
    <property type="entry name" value="lambda repressor-like DNA-binding domains"/>
    <property type="match status" value="1"/>
</dbReference>
<accession>A0A1N7ISQ6</accession>
<evidence type="ECO:0000313" key="6">
    <source>
        <dbReference type="EMBL" id="SIS40036.1"/>
    </source>
</evidence>
<dbReference type="GO" id="GO:0012505">
    <property type="term" value="C:endomembrane system"/>
    <property type="evidence" value="ECO:0007669"/>
    <property type="project" value="UniProtKB-SubCell"/>
</dbReference>
<dbReference type="OrthoDB" id="9793277at2"/>
<evidence type="ECO:0000256" key="4">
    <source>
        <dbReference type="ARBA" id="ARBA00023136"/>
    </source>
</evidence>
<keyword evidence="2" id="KW-0812">Transmembrane</keyword>
<evidence type="ECO:0000256" key="2">
    <source>
        <dbReference type="ARBA" id="ARBA00022692"/>
    </source>
</evidence>
<dbReference type="CDD" id="cd00093">
    <property type="entry name" value="HTH_XRE"/>
    <property type="match status" value="1"/>
</dbReference>
<dbReference type="Gene3D" id="1.10.260.40">
    <property type="entry name" value="lambda repressor-like DNA-binding domains"/>
    <property type="match status" value="1"/>
</dbReference>
<gene>
    <name evidence="6" type="ORF">SAMN05421790_101313</name>
</gene>
<dbReference type="EMBL" id="FTOD01000001">
    <property type="protein sequence ID" value="SIS40036.1"/>
    <property type="molecule type" value="Genomic_DNA"/>
</dbReference>
<evidence type="ECO:0000256" key="3">
    <source>
        <dbReference type="ARBA" id="ARBA00022989"/>
    </source>
</evidence>
<reference evidence="7" key="1">
    <citation type="submission" date="2017-01" db="EMBL/GenBank/DDBJ databases">
        <authorList>
            <person name="Varghese N."/>
            <person name="Submissions S."/>
        </authorList>
    </citation>
    <scope>NUCLEOTIDE SEQUENCE [LARGE SCALE GENOMIC DNA]</scope>
    <source>
        <strain evidence="7">DSM 45196</strain>
    </source>
</reference>
<dbReference type="RefSeq" id="WP_009708667.1">
    <property type="nucleotide sequence ID" value="NZ_CP048103.1"/>
</dbReference>
<dbReference type="InterPro" id="IPR001387">
    <property type="entry name" value="Cro/C1-type_HTH"/>
</dbReference>
<keyword evidence="3" id="KW-1133">Transmembrane helix</keyword>
<keyword evidence="7" id="KW-1185">Reference proteome</keyword>
<dbReference type="PROSITE" id="PS50943">
    <property type="entry name" value="HTH_CROC1"/>
    <property type="match status" value="1"/>
</dbReference>
<comment type="subcellular location">
    <subcellularLocation>
        <location evidence="1">Endomembrane system</location>
        <topology evidence="1">Multi-pass membrane protein</topology>
    </subcellularLocation>
</comment>
<evidence type="ECO:0000256" key="1">
    <source>
        <dbReference type="ARBA" id="ARBA00004127"/>
    </source>
</evidence>
<dbReference type="Pfam" id="PF06803">
    <property type="entry name" value="DUF1232"/>
    <property type="match status" value="1"/>
</dbReference>
<dbReference type="SMART" id="SM00530">
    <property type="entry name" value="HTH_XRE"/>
    <property type="match status" value="1"/>
</dbReference>
<protein>
    <submittedName>
        <fullName evidence="6">Uncharacterized membrane protein YkvA, DUF1232 family</fullName>
    </submittedName>
</protein>
<dbReference type="InterPro" id="IPR010982">
    <property type="entry name" value="Lambda_DNA-bd_dom_sf"/>
</dbReference>
<proteinExistence type="predicted"/>
<dbReference type="Proteomes" id="UP000186795">
    <property type="component" value="Unassembled WGS sequence"/>
</dbReference>
<evidence type="ECO:0000259" key="5">
    <source>
        <dbReference type="PROSITE" id="PS50943"/>
    </source>
</evidence>
<name>A0A1N7ISQ6_9BACL</name>
<evidence type="ECO:0000313" key="7">
    <source>
        <dbReference type="Proteomes" id="UP000186795"/>
    </source>
</evidence>
<organism evidence="6 7">
    <name type="scientific">Kroppenstedtia eburnea</name>
    <dbReference type="NCBI Taxonomy" id="714067"/>
    <lineage>
        <taxon>Bacteria</taxon>
        <taxon>Bacillati</taxon>
        <taxon>Bacillota</taxon>
        <taxon>Bacilli</taxon>
        <taxon>Bacillales</taxon>
        <taxon>Thermoactinomycetaceae</taxon>
        <taxon>Kroppenstedtia</taxon>
    </lineage>
</organism>
<dbReference type="AlphaFoldDB" id="A0A1N7ISQ6"/>